<gene>
    <name evidence="2" type="ORF">CEUSTIGMA_g7434.t1</name>
</gene>
<evidence type="ECO:0000256" key="1">
    <source>
        <dbReference type="SAM" id="MobiDB-lite"/>
    </source>
</evidence>
<name>A0A250XAA2_9CHLO</name>
<feature type="compositionally biased region" description="Polar residues" evidence="1">
    <location>
        <begin position="146"/>
        <end position="156"/>
    </location>
</feature>
<dbReference type="AlphaFoldDB" id="A0A250XAA2"/>
<evidence type="ECO:0000313" key="3">
    <source>
        <dbReference type="Proteomes" id="UP000232323"/>
    </source>
</evidence>
<sequence length="156" mass="17644">MSYLATQKQTFYDIVMSRSNTAPMSDKNNKRAFHIQQHEIKVHQSEIQTRAAKARPVYIRFCQENQCPQDLTILEDPVKLAKWYMRHLRNANKRNLRAGGNQQIPQNNLDPGAGPQQGPPLHPLGDEGAMPLQARPAQDQVVSAGRSFQQMEAVQA</sequence>
<feature type="region of interest" description="Disordered" evidence="1">
    <location>
        <begin position="95"/>
        <end position="156"/>
    </location>
</feature>
<proteinExistence type="predicted"/>
<evidence type="ECO:0000313" key="2">
    <source>
        <dbReference type="EMBL" id="GAX79994.1"/>
    </source>
</evidence>
<accession>A0A250XAA2</accession>
<organism evidence="2 3">
    <name type="scientific">Chlamydomonas eustigma</name>
    <dbReference type="NCBI Taxonomy" id="1157962"/>
    <lineage>
        <taxon>Eukaryota</taxon>
        <taxon>Viridiplantae</taxon>
        <taxon>Chlorophyta</taxon>
        <taxon>core chlorophytes</taxon>
        <taxon>Chlorophyceae</taxon>
        <taxon>CS clade</taxon>
        <taxon>Chlamydomonadales</taxon>
        <taxon>Chlamydomonadaceae</taxon>
        <taxon>Chlamydomonas</taxon>
    </lineage>
</organism>
<dbReference type="Proteomes" id="UP000232323">
    <property type="component" value="Unassembled WGS sequence"/>
</dbReference>
<comment type="caution">
    <text evidence="2">The sequence shown here is derived from an EMBL/GenBank/DDBJ whole genome shotgun (WGS) entry which is preliminary data.</text>
</comment>
<dbReference type="EMBL" id="BEGY01000047">
    <property type="protein sequence ID" value="GAX79994.1"/>
    <property type="molecule type" value="Genomic_DNA"/>
</dbReference>
<feature type="compositionally biased region" description="Polar residues" evidence="1">
    <location>
        <begin position="100"/>
        <end position="109"/>
    </location>
</feature>
<keyword evidence="3" id="KW-1185">Reference proteome</keyword>
<protein>
    <submittedName>
        <fullName evidence="2">Uncharacterized protein</fullName>
    </submittedName>
</protein>
<reference evidence="2 3" key="1">
    <citation type="submission" date="2017-08" db="EMBL/GenBank/DDBJ databases">
        <title>Acidophilic green algal genome provides insights into adaptation to an acidic environment.</title>
        <authorList>
            <person name="Hirooka S."/>
            <person name="Hirose Y."/>
            <person name="Kanesaki Y."/>
            <person name="Higuchi S."/>
            <person name="Fujiwara T."/>
            <person name="Onuma R."/>
            <person name="Era A."/>
            <person name="Ohbayashi R."/>
            <person name="Uzuka A."/>
            <person name="Nozaki H."/>
            <person name="Yoshikawa H."/>
            <person name="Miyagishima S.Y."/>
        </authorList>
    </citation>
    <scope>NUCLEOTIDE SEQUENCE [LARGE SCALE GENOMIC DNA]</scope>
    <source>
        <strain evidence="2 3">NIES-2499</strain>
    </source>
</reference>